<feature type="transmembrane region" description="Helical" evidence="1">
    <location>
        <begin position="74"/>
        <end position="90"/>
    </location>
</feature>
<evidence type="ECO:0000256" key="1">
    <source>
        <dbReference type="SAM" id="Phobius"/>
    </source>
</evidence>
<name>A0A1H2Z946_9FLAO</name>
<dbReference type="AlphaFoldDB" id="A0A1H2Z946"/>
<reference evidence="2 3" key="1">
    <citation type="submission" date="2016-10" db="EMBL/GenBank/DDBJ databases">
        <authorList>
            <person name="Varghese N."/>
            <person name="Submissions S."/>
        </authorList>
    </citation>
    <scope>NUCLEOTIDE SEQUENCE [LARGE SCALE GENOMIC DNA]</scope>
    <source>
        <strain evidence="2 3">DSM 11449</strain>
    </source>
</reference>
<sequence>MKKKPNIKIGIIINIALTVLSIVYMFVYYIERNGFEFNYNSLEFFIYLFIFYIFPFIIGVNLLFFLFYSFFYKWARIGLVITLLMAALFYL</sequence>
<keyword evidence="1" id="KW-0472">Membrane</keyword>
<organism evidence="2 3">
    <name type="scientific">Capnocytophaga granulosa</name>
    <dbReference type="NCBI Taxonomy" id="45242"/>
    <lineage>
        <taxon>Bacteria</taxon>
        <taxon>Pseudomonadati</taxon>
        <taxon>Bacteroidota</taxon>
        <taxon>Flavobacteriia</taxon>
        <taxon>Flavobacteriales</taxon>
        <taxon>Flavobacteriaceae</taxon>
        <taxon>Capnocytophaga</taxon>
    </lineage>
</organism>
<keyword evidence="1" id="KW-0812">Transmembrane</keyword>
<keyword evidence="1" id="KW-1133">Transmembrane helix</keyword>
<gene>
    <name evidence="2" type="ORF">SAMN05444420_10959</name>
</gene>
<accession>A0A1H2Z946</accession>
<feature type="transmembrane region" description="Helical" evidence="1">
    <location>
        <begin position="45"/>
        <end position="67"/>
    </location>
</feature>
<proteinExistence type="predicted"/>
<evidence type="ECO:0000313" key="3">
    <source>
        <dbReference type="Proteomes" id="UP000182771"/>
    </source>
</evidence>
<protein>
    <submittedName>
        <fullName evidence="2">Uncharacterized protein</fullName>
    </submittedName>
</protein>
<dbReference type="EMBL" id="FNND01000009">
    <property type="protein sequence ID" value="SDX13930.1"/>
    <property type="molecule type" value="Genomic_DNA"/>
</dbReference>
<keyword evidence="3" id="KW-1185">Reference proteome</keyword>
<dbReference type="Proteomes" id="UP000182771">
    <property type="component" value="Unassembled WGS sequence"/>
</dbReference>
<evidence type="ECO:0000313" key="2">
    <source>
        <dbReference type="EMBL" id="SDX13930.1"/>
    </source>
</evidence>
<comment type="caution">
    <text evidence="2">The sequence shown here is derived from an EMBL/GenBank/DDBJ whole genome shotgun (WGS) entry which is preliminary data.</text>
</comment>
<feature type="transmembrane region" description="Helical" evidence="1">
    <location>
        <begin position="12"/>
        <end position="30"/>
    </location>
</feature>